<name>A0A0C2SFG6_AMAMK</name>
<accession>A0A0C2SFG6</accession>
<dbReference type="HOGENOM" id="CLU_1643276_0_0_1"/>
<proteinExistence type="predicted"/>
<dbReference type="InParanoid" id="A0A0C2SFG6"/>
<dbReference type="Proteomes" id="UP000054549">
    <property type="component" value="Unassembled WGS sequence"/>
</dbReference>
<keyword evidence="1" id="KW-0732">Signal</keyword>
<keyword evidence="3" id="KW-1185">Reference proteome</keyword>
<dbReference type="EMBL" id="KN818279">
    <property type="protein sequence ID" value="KIL61825.1"/>
    <property type="molecule type" value="Genomic_DNA"/>
</dbReference>
<evidence type="ECO:0000256" key="1">
    <source>
        <dbReference type="SAM" id="SignalP"/>
    </source>
</evidence>
<reference evidence="2 3" key="1">
    <citation type="submission" date="2014-04" db="EMBL/GenBank/DDBJ databases">
        <title>Evolutionary Origins and Diversification of the Mycorrhizal Mutualists.</title>
        <authorList>
            <consortium name="DOE Joint Genome Institute"/>
            <consortium name="Mycorrhizal Genomics Consortium"/>
            <person name="Kohler A."/>
            <person name="Kuo A."/>
            <person name="Nagy L.G."/>
            <person name="Floudas D."/>
            <person name="Copeland A."/>
            <person name="Barry K.W."/>
            <person name="Cichocki N."/>
            <person name="Veneault-Fourrey C."/>
            <person name="LaButti K."/>
            <person name="Lindquist E.A."/>
            <person name="Lipzen A."/>
            <person name="Lundell T."/>
            <person name="Morin E."/>
            <person name="Murat C."/>
            <person name="Riley R."/>
            <person name="Ohm R."/>
            <person name="Sun H."/>
            <person name="Tunlid A."/>
            <person name="Henrissat B."/>
            <person name="Grigoriev I.V."/>
            <person name="Hibbett D.S."/>
            <person name="Martin F."/>
        </authorList>
    </citation>
    <scope>NUCLEOTIDE SEQUENCE [LARGE SCALE GENOMIC DNA]</scope>
    <source>
        <strain evidence="2 3">Koide BX008</strain>
    </source>
</reference>
<protein>
    <recommendedName>
        <fullName evidence="4">Secreted protein</fullName>
    </recommendedName>
</protein>
<sequence>MLPLLCTLRLLHPILDGLTVFLQVVRPSAGGRPSASGLKPQASCGFKKREVQYGRVLPTEAVSQSGQKLACGGNWHRPPAVSGCPDKGKNDRGAGSMPVCRPQWLFHGYQWSIKVKCKLIAITAIRNHYDYYAFLCPQTLFPANAAEPTVSRLLRDPQPKQ</sequence>
<feature type="signal peptide" evidence="1">
    <location>
        <begin position="1"/>
        <end position="30"/>
    </location>
</feature>
<evidence type="ECO:0008006" key="4">
    <source>
        <dbReference type="Google" id="ProtNLM"/>
    </source>
</evidence>
<dbReference type="AlphaFoldDB" id="A0A0C2SFG6"/>
<gene>
    <name evidence="2" type="ORF">M378DRAFT_818364</name>
</gene>
<organism evidence="2 3">
    <name type="scientific">Amanita muscaria (strain Koide BX008)</name>
    <dbReference type="NCBI Taxonomy" id="946122"/>
    <lineage>
        <taxon>Eukaryota</taxon>
        <taxon>Fungi</taxon>
        <taxon>Dikarya</taxon>
        <taxon>Basidiomycota</taxon>
        <taxon>Agaricomycotina</taxon>
        <taxon>Agaricomycetes</taxon>
        <taxon>Agaricomycetidae</taxon>
        <taxon>Agaricales</taxon>
        <taxon>Pluteineae</taxon>
        <taxon>Amanitaceae</taxon>
        <taxon>Amanita</taxon>
    </lineage>
</organism>
<evidence type="ECO:0000313" key="3">
    <source>
        <dbReference type="Proteomes" id="UP000054549"/>
    </source>
</evidence>
<feature type="chain" id="PRO_5002155365" description="Secreted protein" evidence="1">
    <location>
        <begin position="31"/>
        <end position="161"/>
    </location>
</feature>
<evidence type="ECO:0000313" key="2">
    <source>
        <dbReference type="EMBL" id="KIL61825.1"/>
    </source>
</evidence>